<dbReference type="RefSeq" id="WP_132674347.1">
    <property type="nucleotide sequence ID" value="NZ_SMKS01000017.1"/>
</dbReference>
<dbReference type="InterPro" id="IPR000873">
    <property type="entry name" value="AMP-dep_synth/lig_dom"/>
</dbReference>
<dbReference type="PROSITE" id="PS00455">
    <property type="entry name" value="AMP_BINDING"/>
    <property type="match status" value="1"/>
</dbReference>
<dbReference type="PANTHER" id="PTHR43201:SF5">
    <property type="entry name" value="MEDIUM-CHAIN ACYL-COA LIGASE ACSF2, MITOCHONDRIAL"/>
    <property type="match status" value="1"/>
</dbReference>
<dbReference type="Pfam" id="PF13193">
    <property type="entry name" value="AMP-binding_C"/>
    <property type="match status" value="1"/>
</dbReference>
<evidence type="ECO:0000259" key="3">
    <source>
        <dbReference type="Pfam" id="PF00501"/>
    </source>
</evidence>
<sequence>MWTLADCVRLNARRHPDRDALVDDTGRLTHRELSARVEGIARGLRASGVRRGDHVGILAGNSIFCVEAFLGVIAAGAVAVMYNWRWATAELVQGINSTEAGTVLVESRFEDALDAARSTGDLDPSLGVVLQGGEFEALAATPGQSVDPGVGPEDPMCVLFTGGTTGFSKGVVLAHRSGIVNSINERLDVGMASAAENVGLNVTPMFHSAALLCVFAPHYMSGGTNVMLHRFDEEQIGELVQRERITTSFMIPNMVRRLLQAGIFETPGFQKHFRQLHSGGGLLRMPDKRAVRELTPQVRMYFRYGLTEGGPMVTRLLDRDIMRPELDGSIGQEYSMVEARVVDVVTGEPLGAGELGEIAVRGPAVMLGYYNNPDATAAALREGWLHTGDLVTQDEQGYFYFRDRAKDLIKSGGENVYASEIEQVLYTHPAVMECGVLGVSSAEWDEEVRAVVALRPGQSATESDLREHLRLSLAGYKIPKRFVFLEPGSMPVNPSGKIVKSNLRQLVGW</sequence>
<dbReference type="OrthoDB" id="9803968at2"/>
<dbReference type="Gene3D" id="3.30.300.30">
    <property type="match status" value="1"/>
</dbReference>
<reference evidence="5 6" key="1">
    <citation type="submission" date="2019-03" db="EMBL/GenBank/DDBJ databases">
        <title>Draft genome sequences of novel Actinobacteria.</title>
        <authorList>
            <person name="Sahin N."/>
            <person name="Ay H."/>
            <person name="Saygin H."/>
        </authorList>
    </citation>
    <scope>NUCLEOTIDE SEQUENCE [LARGE SCALE GENOMIC DNA]</scope>
    <source>
        <strain evidence="5 6">16K309</strain>
    </source>
</reference>
<name>A0A4R4VUI3_9PSEU</name>
<evidence type="ECO:0000259" key="4">
    <source>
        <dbReference type="Pfam" id="PF13193"/>
    </source>
</evidence>
<feature type="domain" description="AMP-binding enzyme C-terminal" evidence="4">
    <location>
        <begin position="420"/>
        <end position="497"/>
    </location>
</feature>
<dbReference type="AlphaFoldDB" id="A0A4R4VUI3"/>
<dbReference type="InterPro" id="IPR045851">
    <property type="entry name" value="AMP-bd_C_sf"/>
</dbReference>
<evidence type="ECO:0000256" key="2">
    <source>
        <dbReference type="ARBA" id="ARBA00022598"/>
    </source>
</evidence>
<dbReference type="PANTHER" id="PTHR43201">
    <property type="entry name" value="ACYL-COA SYNTHETASE"/>
    <property type="match status" value="1"/>
</dbReference>
<dbReference type="Pfam" id="PF00501">
    <property type="entry name" value="AMP-binding"/>
    <property type="match status" value="1"/>
</dbReference>
<gene>
    <name evidence="5" type="ORF">E1181_12760</name>
</gene>
<protein>
    <submittedName>
        <fullName evidence="5">Long-chain fatty acid--CoA ligase</fullName>
    </submittedName>
</protein>
<dbReference type="GO" id="GO:0031956">
    <property type="term" value="F:medium-chain fatty acid-CoA ligase activity"/>
    <property type="evidence" value="ECO:0007669"/>
    <property type="project" value="TreeGrafter"/>
</dbReference>
<comment type="caution">
    <text evidence="5">The sequence shown here is derived from an EMBL/GenBank/DDBJ whole genome shotgun (WGS) entry which is preliminary data.</text>
</comment>
<dbReference type="InterPro" id="IPR042099">
    <property type="entry name" value="ANL_N_sf"/>
</dbReference>
<comment type="similarity">
    <text evidence="1">Belongs to the ATP-dependent AMP-binding enzyme family.</text>
</comment>
<evidence type="ECO:0000313" key="6">
    <source>
        <dbReference type="Proteomes" id="UP000295674"/>
    </source>
</evidence>
<keyword evidence="6" id="KW-1185">Reference proteome</keyword>
<dbReference type="SUPFAM" id="SSF56801">
    <property type="entry name" value="Acetyl-CoA synthetase-like"/>
    <property type="match status" value="1"/>
</dbReference>
<dbReference type="InterPro" id="IPR020845">
    <property type="entry name" value="AMP-binding_CS"/>
</dbReference>
<evidence type="ECO:0000256" key="1">
    <source>
        <dbReference type="ARBA" id="ARBA00006432"/>
    </source>
</evidence>
<proteinExistence type="inferred from homology"/>
<dbReference type="Gene3D" id="3.40.50.12780">
    <property type="entry name" value="N-terminal domain of ligase-like"/>
    <property type="match status" value="1"/>
</dbReference>
<feature type="domain" description="AMP-dependent synthetase/ligase" evidence="3">
    <location>
        <begin position="11"/>
        <end position="370"/>
    </location>
</feature>
<dbReference type="EMBL" id="SMKS01000017">
    <property type="protein sequence ID" value="TDD06364.1"/>
    <property type="molecule type" value="Genomic_DNA"/>
</dbReference>
<dbReference type="InterPro" id="IPR025110">
    <property type="entry name" value="AMP-bd_C"/>
</dbReference>
<keyword evidence="2 5" id="KW-0436">Ligase</keyword>
<organism evidence="5 6">
    <name type="scientific">Saccharopolyspora terrae</name>
    <dbReference type="NCBI Taxonomy" id="2530384"/>
    <lineage>
        <taxon>Bacteria</taxon>
        <taxon>Bacillati</taxon>
        <taxon>Actinomycetota</taxon>
        <taxon>Actinomycetes</taxon>
        <taxon>Pseudonocardiales</taxon>
        <taxon>Pseudonocardiaceae</taxon>
        <taxon>Saccharopolyspora</taxon>
    </lineage>
</organism>
<dbReference type="Proteomes" id="UP000295674">
    <property type="component" value="Unassembled WGS sequence"/>
</dbReference>
<accession>A0A4R4VUI3</accession>
<dbReference type="GO" id="GO:0006631">
    <property type="term" value="P:fatty acid metabolic process"/>
    <property type="evidence" value="ECO:0007669"/>
    <property type="project" value="TreeGrafter"/>
</dbReference>
<evidence type="ECO:0000313" key="5">
    <source>
        <dbReference type="EMBL" id="TDD06364.1"/>
    </source>
</evidence>